<proteinExistence type="predicted"/>
<accession>A0A450U2H7</accession>
<dbReference type="EMBL" id="CAADFE010000119">
    <property type="protein sequence ID" value="VFJ77259.1"/>
    <property type="molecule type" value="Genomic_DNA"/>
</dbReference>
<protein>
    <submittedName>
        <fullName evidence="2">Uncharacterized protein</fullName>
    </submittedName>
</protein>
<reference evidence="2" key="1">
    <citation type="submission" date="2019-02" db="EMBL/GenBank/DDBJ databases">
        <authorList>
            <person name="Gruber-Vodicka R. H."/>
            <person name="Seah K. B. B."/>
        </authorList>
    </citation>
    <scope>NUCLEOTIDE SEQUENCE</scope>
    <source>
        <strain evidence="2">BECK_BZ131</strain>
    </source>
</reference>
<name>A0A450U2H7_9GAMM</name>
<gene>
    <name evidence="2" type="ORF">BECKFW1821C_GA0114237_11195</name>
</gene>
<dbReference type="AlphaFoldDB" id="A0A450U2H7"/>
<organism evidence="2">
    <name type="scientific">Candidatus Kentrum sp. FW</name>
    <dbReference type="NCBI Taxonomy" id="2126338"/>
    <lineage>
        <taxon>Bacteria</taxon>
        <taxon>Pseudomonadati</taxon>
        <taxon>Pseudomonadota</taxon>
        <taxon>Gammaproteobacteria</taxon>
        <taxon>Candidatus Kentrum</taxon>
    </lineage>
</organism>
<feature type="compositionally biased region" description="Basic and acidic residues" evidence="1">
    <location>
        <begin position="20"/>
        <end position="43"/>
    </location>
</feature>
<evidence type="ECO:0000313" key="2">
    <source>
        <dbReference type="EMBL" id="VFJ77259.1"/>
    </source>
</evidence>
<feature type="region of interest" description="Disordered" evidence="1">
    <location>
        <begin position="1"/>
        <end position="43"/>
    </location>
</feature>
<evidence type="ECO:0000256" key="1">
    <source>
        <dbReference type="SAM" id="MobiDB-lite"/>
    </source>
</evidence>
<sequence length="106" mass="11750">MVHMDYAGSEWGMIASARQKGREEGREEGRQERRKEGREEGRMEIAESLKKRGWSSEQIAEVMGMSGSGIGGSLTVNRNGYCQRSSRGGSGDWHAKVLDRNQGVFG</sequence>